<dbReference type="EMBL" id="CAUJNA010000801">
    <property type="protein sequence ID" value="CAJ1381324.1"/>
    <property type="molecule type" value="Genomic_DNA"/>
</dbReference>
<feature type="transmembrane region" description="Helical" evidence="1">
    <location>
        <begin position="19"/>
        <end position="40"/>
    </location>
</feature>
<feature type="non-terminal residue" evidence="2">
    <location>
        <position position="284"/>
    </location>
</feature>
<keyword evidence="1" id="KW-0472">Membrane</keyword>
<comment type="caution">
    <text evidence="2">The sequence shown here is derived from an EMBL/GenBank/DDBJ whole genome shotgun (WGS) entry which is preliminary data.</text>
</comment>
<keyword evidence="3" id="KW-1185">Reference proteome</keyword>
<proteinExistence type="predicted"/>
<evidence type="ECO:0000256" key="1">
    <source>
        <dbReference type="SAM" id="Phobius"/>
    </source>
</evidence>
<feature type="transmembrane region" description="Helical" evidence="1">
    <location>
        <begin position="80"/>
        <end position="98"/>
    </location>
</feature>
<sequence>MGESHAYGASLCCFSRRHFILTVCLVMTLVYAVRVLRWILLASLYFDTPRDHPNSCVGQQCFEVFSCYGMKDTTAHVIEPLFSLSGLLLFPLGFHAAMHGGDLDMKRFSLFMLATSLLRCGALVFDVTFFYTCNMYDSNMMSLVLSRFLPPSPLRLGVQETLAGFDSFPKEAVGAVTSFNILAWYLVLMGLWTAFFIYVTMEAFTLSSLMQHGLLGLGVHFGLDQWDEELNRAAIRRKAQSGVSSKFMDDAVLPLSQHVHVGGLSGYGAPSYAPRNYAYAGYDK</sequence>
<evidence type="ECO:0000313" key="2">
    <source>
        <dbReference type="EMBL" id="CAJ1381324.1"/>
    </source>
</evidence>
<feature type="transmembrane region" description="Helical" evidence="1">
    <location>
        <begin position="182"/>
        <end position="201"/>
    </location>
</feature>
<organism evidence="2 3">
    <name type="scientific">Effrenium voratum</name>
    <dbReference type="NCBI Taxonomy" id="2562239"/>
    <lineage>
        <taxon>Eukaryota</taxon>
        <taxon>Sar</taxon>
        <taxon>Alveolata</taxon>
        <taxon>Dinophyceae</taxon>
        <taxon>Suessiales</taxon>
        <taxon>Symbiodiniaceae</taxon>
        <taxon>Effrenium</taxon>
    </lineage>
</organism>
<keyword evidence="1" id="KW-1133">Transmembrane helix</keyword>
<accession>A0AA36I599</accession>
<reference evidence="2" key="1">
    <citation type="submission" date="2023-08" db="EMBL/GenBank/DDBJ databases">
        <authorList>
            <person name="Chen Y."/>
            <person name="Shah S."/>
            <person name="Dougan E. K."/>
            <person name="Thang M."/>
            <person name="Chan C."/>
        </authorList>
    </citation>
    <scope>NUCLEOTIDE SEQUENCE</scope>
</reference>
<dbReference type="Proteomes" id="UP001178507">
    <property type="component" value="Unassembled WGS sequence"/>
</dbReference>
<protein>
    <submittedName>
        <fullName evidence="2">Uncharacterized protein</fullName>
    </submittedName>
</protein>
<evidence type="ECO:0000313" key="3">
    <source>
        <dbReference type="Proteomes" id="UP001178507"/>
    </source>
</evidence>
<gene>
    <name evidence="2" type="ORF">EVOR1521_LOCUS9042</name>
</gene>
<name>A0AA36I599_9DINO</name>
<keyword evidence="1" id="KW-0812">Transmembrane</keyword>
<feature type="transmembrane region" description="Helical" evidence="1">
    <location>
        <begin position="110"/>
        <end position="131"/>
    </location>
</feature>
<dbReference type="AlphaFoldDB" id="A0AA36I599"/>